<feature type="compositionally biased region" description="Basic and acidic residues" evidence="1">
    <location>
        <begin position="22"/>
        <end position="31"/>
    </location>
</feature>
<name>A0A8S5P3Q4_9CAUD</name>
<protein>
    <submittedName>
        <fullName evidence="2">Uncharacterized protein</fullName>
    </submittedName>
</protein>
<sequence length="31" mass="3334">MTQDEKYINADADAGPGADVPEDAREEVAQQ</sequence>
<feature type="region of interest" description="Disordered" evidence="1">
    <location>
        <begin position="1"/>
        <end position="31"/>
    </location>
</feature>
<evidence type="ECO:0000313" key="2">
    <source>
        <dbReference type="EMBL" id="DAE01073.1"/>
    </source>
</evidence>
<accession>A0A8S5P3Q4</accession>
<organism evidence="2">
    <name type="scientific">Siphoviridae sp. ctSx228</name>
    <dbReference type="NCBI Taxonomy" id="2825514"/>
    <lineage>
        <taxon>Viruses</taxon>
        <taxon>Duplodnaviria</taxon>
        <taxon>Heunggongvirae</taxon>
        <taxon>Uroviricota</taxon>
        <taxon>Caudoviricetes</taxon>
    </lineage>
</organism>
<proteinExistence type="predicted"/>
<feature type="compositionally biased region" description="Low complexity" evidence="1">
    <location>
        <begin position="10"/>
        <end position="19"/>
    </location>
</feature>
<evidence type="ECO:0000256" key="1">
    <source>
        <dbReference type="SAM" id="MobiDB-lite"/>
    </source>
</evidence>
<dbReference type="EMBL" id="BK015318">
    <property type="protein sequence ID" value="DAE01073.1"/>
    <property type="molecule type" value="Genomic_DNA"/>
</dbReference>
<reference evidence="2" key="1">
    <citation type="journal article" date="2021" name="Proc. Natl. Acad. Sci. U.S.A.">
        <title>A Catalog of Tens of Thousands of Viruses from Human Metagenomes Reveals Hidden Associations with Chronic Diseases.</title>
        <authorList>
            <person name="Tisza M.J."/>
            <person name="Buck C.B."/>
        </authorList>
    </citation>
    <scope>NUCLEOTIDE SEQUENCE</scope>
    <source>
        <strain evidence="2">CtSx228</strain>
    </source>
</reference>